<evidence type="ECO:0000313" key="1">
    <source>
        <dbReference type="EMBL" id="GAH16576.1"/>
    </source>
</evidence>
<dbReference type="EMBL" id="BART01034329">
    <property type="protein sequence ID" value="GAH16576.1"/>
    <property type="molecule type" value="Genomic_DNA"/>
</dbReference>
<comment type="caution">
    <text evidence="1">The sequence shown here is derived from an EMBL/GenBank/DDBJ whole genome shotgun (WGS) entry which is preliminary data.</text>
</comment>
<dbReference type="InterPro" id="IPR045944">
    <property type="entry name" value="DUF6364"/>
</dbReference>
<organism evidence="1">
    <name type="scientific">marine sediment metagenome</name>
    <dbReference type="NCBI Taxonomy" id="412755"/>
    <lineage>
        <taxon>unclassified sequences</taxon>
        <taxon>metagenomes</taxon>
        <taxon>ecological metagenomes</taxon>
    </lineage>
</organism>
<dbReference type="Pfam" id="PF19891">
    <property type="entry name" value="DUF6364"/>
    <property type="match status" value="1"/>
</dbReference>
<proteinExistence type="predicted"/>
<reference evidence="1" key="1">
    <citation type="journal article" date="2014" name="Front. Microbiol.">
        <title>High frequency of phylogenetically diverse reductive dehalogenase-homologous genes in deep subseafloor sedimentary metagenomes.</title>
        <authorList>
            <person name="Kawai M."/>
            <person name="Futagami T."/>
            <person name="Toyoda A."/>
            <person name="Takaki Y."/>
            <person name="Nishi S."/>
            <person name="Hori S."/>
            <person name="Arai W."/>
            <person name="Tsubouchi T."/>
            <person name="Morono Y."/>
            <person name="Uchiyama I."/>
            <person name="Ito T."/>
            <person name="Fujiyama A."/>
            <person name="Inagaki F."/>
            <person name="Takami H."/>
        </authorList>
    </citation>
    <scope>NUCLEOTIDE SEQUENCE</scope>
    <source>
        <strain evidence="1">Expedition CK06-06</strain>
    </source>
</reference>
<accession>X1D768</accession>
<sequence length="62" mass="7296">KRSKQSISSIIETYLSALKNTKENQEDLNSRTKELYGIFENKPLPDKKELRKQFHEKNTGRS</sequence>
<dbReference type="AlphaFoldDB" id="X1D768"/>
<gene>
    <name evidence="1" type="ORF">S01H4_58706</name>
</gene>
<feature type="non-terminal residue" evidence="1">
    <location>
        <position position="1"/>
    </location>
</feature>
<name>X1D768_9ZZZZ</name>
<protein>
    <submittedName>
        <fullName evidence="1">Uncharacterized protein</fullName>
    </submittedName>
</protein>